<dbReference type="Pfam" id="PF06108">
    <property type="entry name" value="DUF952"/>
    <property type="match status" value="1"/>
</dbReference>
<dbReference type="PANTHER" id="PTHR34129:SF1">
    <property type="entry name" value="DUF952 DOMAIN-CONTAINING PROTEIN"/>
    <property type="match status" value="1"/>
</dbReference>
<sequence length="135" mass="15092">MDRLRAIHKWTTRWDDHTVIIHICSRAEWDAVPAEGQYRAASLDDVGFIHCSDPGTVALPANSLYRDRADLVLLEVDPTRVNAQVRWEDGVPAHPDGIWFPHVYGPIPRNAVVAVHDFPAEPDGSRKLPAALSVR</sequence>
<protein>
    <submittedName>
        <fullName evidence="1">DUF952 domain-containing protein</fullName>
    </submittedName>
</protein>
<dbReference type="Proteomes" id="UP001500689">
    <property type="component" value="Unassembled WGS sequence"/>
</dbReference>
<proteinExistence type="predicted"/>
<dbReference type="PANTHER" id="PTHR34129">
    <property type="entry name" value="BLR1139 PROTEIN"/>
    <property type="match status" value="1"/>
</dbReference>
<reference evidence="2" key="1">
    <citation type="journal article" date="2019" name="Int. J. Syst. Evol. Microbiol.">
        <title>The Global Catalogue of Microorganisms (GCM) 10K type strain sequencing project: providing services to taxonomists for standard genome sequencing and annotation.</title>
        <authorList>
            <consortium name="The Broad Institute Genomics Platform"/>
            <consortium name="The Broad Institute Genome Sequencing Center for Infectious Disease"/>
            <person name="Wu L."/>
            <person name="Ma J."/>
        </authorList>
    </citation>
    <scope>NUCLEOTIDE SEQUENCE [LARGE SCALE GENOMIC DNA]</scope>
    <source>
        <strain evidence="2">JCM 16898</strain>
    </source>
</reference>
<gene>
    <name evidence="1" type="ORF">GCM10022222_19660</name>
</gene>
<dbReference type="EMBL" id="BAAAZN010000003">
    <property type="protein sequence ID" value="GAA3536057.1"/>
    <property type="molecule type" value="Genomic_DNA"/>
</dbReference>
<organism evidence="1 2">
    <name type="scientific">Amycolatopsis ultiminotia</name>
    <dbReference type="NCBI Taxonomy" id="543629"/>
    <lineage>
        <taxon>Bacteria</taxon>
        <taxon>Bacillati</taxon>
        <taxon>Actinomycetota</taxon>
        <taxon>Actinomycetes</taxon>
        <taxon>Pseudonocardiales</taxon>
        <taxon>Pseudonocardiaceae</taxon>
        <taxon>Amycolatopsis</taxon>
    </lineage>
</organism>
<keyword evidence="2" id="KW-1185">Reference proteome</keyword>
<dbReference type="SUPFAM" id="SSF56399">
    <property type="entry name" value="ADP-ribosylation"/>
    <property type="match status" value="1"/>
</dbReference>
<evidence type="ECO:0000313" key="1">
    <source>
        <dbReference type="EMBL" id="GAA3536057.1"/>
    </source>
</evidence>
<evidence type="ECO:0000313" key="2">
    <source>
        <dbReference type="Proteomes" id="UP001500689"/>
    </source>
</evidence>
<name>A0ABP6VLJ5_9PSEU</name>
<comment type="caution">
    <text evidence="1">The sequence shown here is derived from an EMBL/GenBank/DDBJ whole genome shotgun (WGS) entry which is preliminary data.</text>
</comment>
<dbReference type="Gene3D" id="3.20.170.20">
    <property type="entry name" value="Protein of unknown function DUF952"/>
    <property type="match status" value="1"/>
</dbReference>
<dbReference type="InterPro" id="IPR009297">
    <property type="entry name" value="DUF952"/>
</dbReference>
<accession>A0ABP6VLJ5</accession>